<keyword evidence="2" id="KW-1185">Reference proteome</keyword>
<dbReference type="EMBL" id="CM042013">
    <property type="protein sequence ID" value="KAI3737890.1"/>
    <property type="molecule type" value="Genomic_DNA"/>
</dbReference>
<evidence type="ECO:0000313" key="1">
    <source>
        <dbReference type="EMBL" id="KAI3737890.1"/>
    </source>
</evidence>
<name>A0ACB9CUF8_CICIN</name>
<proteinExistence type="predicted"/>
<reference evidence="1 2" key="2">
    <citation type="journal article" date="2022" name="Mol. Ecol. Resour.">
        <title>The genomes of chicory, endive, great burdock and yacon provide insights into Asteraceae paleo-polyploidization history and plant inulin production.</title>
        <authorList>
            <person name="Fan W."/>
            <person name="Wang S."/>
            <person name="Wang H."/>
            <person name="Wang A."/>
            <person name="Jiang F."/>
            <person name="Liu H."/>
            <person name="Zhao H."/>
            <person name="Xu D."/>
            <person name="Zhang Y."/>
        </authorList>
    </citation>
    <scope>NUCLEOTIDE SEQUENCE [LARGE SCALE GENOMIC DNA]</scope>
    <source>
        <strain evidence="2">cv. Punajuju</strain>
        <tissue evidence="1">Leaves</tissue>
    </source>
</reference>
<comment type="caution">
    <text evidence="1">The sequence shown here is derived from an EMBL/GenBank/DDBJ whole genome shotgun (WGS) entry which is preliminary data.</text>
</comment>
<accession>A0ACB9CUF8</accession>
<dbReference type="Proteomes" id="UP001055811">
    <property type="component" value="Linkage Group LG05"/>
</dbReference>
<protein>
    <submittedName>
        <fullName evidence="1">Uncharacterized protein</fullName>
    </submittedName>
</protein>
<reference evidence="2" key="1">
    <citation type="journal article" date="2022" name="Mol. Ecol. Resour.">
        <title>The genomes of chicory, endive, great burdock and yacon provide insights into Asteraceae palaeo-polyploidization history and plant inulin production.</title>
        <authorList>
            <person name="Fan W."/>
            <person name="Wang S."/>
            <person name="Wang H."/>
            <person name="Wang A."/>
            <person name="Jiang F."/>
            <person name="Liu H."/>
            <person name="Zhao H."/>
            <person name="Xu D."/>
            <person name="Zhang Y."/>
        </authorList>
    </citation>
    <scope>NUCLEOTIDE SEQUENCE [LARGE SCALE GENOMIC DNA]</scope>
    <source>
        <strain evidence="2">cv. Punajuju</strain>
    </source>
</reference>
<organism evidence="1 2">
    <name type="scientific">Cichorium intybus</name>
    <name type="common">Chicory</name>
    <dbReference type="NCBI Taxonomy" id="13427"/>
    <lineage>
        <taxon>Eukaryota</taxon>
        <taxon>Viridiplantae</taxon>
        <taxon>Streptophyta</taxon>
        <taxon>Embryophyta</taxon>
        <taxon>Tracheophyta</taxon>
        <taxon>Spermatophyta</taxon>
        <taxon>Magnoliopsida</taxon>
        <taxon>eudicotyledons</taxon>
        <taxon>Gunneridae</taxon>
        <taxon>Pentapetalae</taxon>
        <taxon>asterids</taxon>
        <taxon>campanulids</taxon>
        <taxon>Asterales</taxon>
        <taxon>Asteraceae</taxon>
        <taxon>Cichorioideae</taxon>
        <taxon>Cichorieae</taxon>
        <taxon>Cichoriinae</taxon>
        <taxon>Cichorium</taxon>
    </lineage>
</organism>
<sequence>MFRLKSLLYNTINVLYVFSFITSMVFLDGVDGKGILRLKPQGVDPSFLTSKITPNRTFIVDINGPENYRSIQGAIDSIPEYSQDWIVIHVKKGIYREKVKIPREKPNIFLRGSGSTKTIIVWAESSENNYQSSTFKVEAPNFVAYGISFKNDAPTGIANTSHNQTVAAYVGADKVAFYSCGFYSTHNTLLDNKGRHYYDHCYIQGAVDVIFGRARSIFHECEVFVIADKRVEIQGSVTAHTRSSPDENTGFCFVKGSVYGIGQAFLGRPRGDHSRVIFAKTYLSKTVRPEGWSDWNHRGRTENLYHAEYNCYGPGADTSERAQWVKKLSHEEAAPFLSTDFVDGRKWLFVGH</sequence>
<evidence type="ECO:0000313" key="2">
    <source>
        <dbReference type="Proteomes" id="UP001055811"/>
    </source>
</evidence>
<gene>
    <name evidence="1" type="ORF">L2E82_27905</name>
</gene>